<sequence length="307" mass="34709">MRILTLLMVMTLSIPVIAAPLEYNLSAEKVALNTWFIEGKTEDFSFENGGNIVNTAFIVTNEGVVVLDTGVSRRYGEALHSLIRSITDKPIKLVVNTHQHPDHFLGNQAFDRAVIASLEHTRDQIRQNGDAFAENMYRLVGDWMRGTEVVVPEKVIEPGMMEMGGHRLEWIELTGHSGSDLVLYDHTTGVLFPFDMVFYQRALTTPHTPGLNQWRSEIQQLRQIPFRIMLPGHGPKVTDHRALDQMSDYLSWLDETLKSSAEAGMSMTEVMALPIPSRFGSVALRQAEFERSVVHLYPEYEVAVFDH</sequence>
<accession>A0ABY1RXN0</accession>
<evidence type="ECO:0000313" key="4">
    <source>
        <dbReference type="EMBL" id="SMR71616.1"/>
    </source>
</evidence>
<dbReference type="PANTHER" id="PTHR42951:SF4">
    <property type="entry name" value="ACYL-COENZYME A THIOESTERASE MBLAC2"/>
    <property type="match status" value="1"/>
</dbReference>
<dbReference type="NCBIfam" id="TIGR04558">
    <property type="entry name" value="SoxH_rel_PQQ_1"/>
    <property type="match status" value="1"/>
</dbReference>
<dbReference type="PANTHER" id="PTHR42951">
    <property type="entry name" value="METALLO-BETA-LACTAMASE DOMAIN-CONTAINING"/>
    <property type="match status" value="1"/>
</dbReference>
<dbReference type="Gene3D" id="3.60.15.10">
    <property type="entry name" value="Ribonuclease Z/Hydroxyacylglutathione hydrolase-like"/>
    <property type="match status" value="1"/>
</dbReference>
<proteinExistence type="inferred from homology"/>
<organism evidence="4 5">
    <name type="scientific">Marinobacterium sediminicola</name>
    <dbReference type="NCBI Taxonomy" id="518898"/>
    <lineage>
        <taxon>Bacteria</taxon>
        <taxon>Pseudomonadati</taxon>
        <taxon>Pseudomonadota</taxon>
        <taxon>Gammaproteobacteria</taxon>
        <taxon>Oceanospirillales</taxon>
        <taxon>Oceanospirillaceae</taxon>
        <taxon>Marinobacterium</taxon>
    </lineage>
</organism>
<reference evidence="4 5" key="1">
    <citation type="submission" date="2017-05" db="EMBL/GenBank/DDBJ databases">
        <authorList>
            <person name="Varghese N."/>
            <person name="Submissions S."/>
        </authorList>
    </citation>
    <scope>NUCLEOTIDE SEQUENCE [LARGE SCALE GENOMIC DNA]</scope>
    <source>
        <strain evidence="4 5">CGMCC 1.7287</strain>
    </source>
</reference>
<dbReference type="SMART" id="SM00849">
    <property type="entry name" value="Lactamase_B"/>
    <property type="match status" value="1"/>
</dbReference>
<evidence type="ECO:0000256" key="2">
    <source>
        <dbReference type="SAM" id="SignalP"/>
    </source>
</evidence>
<feature type="domain" description="Metallo-beta-lactamase" evidence="3">
    <location>
        <begin position="52"/>
        <end position="233"/>
    </location>
</feature>
<gene>
    <name evidence="4" type="ORF">SAMN04487964_102240</name>
</gene>
<dbReference type="RefSeq" id="WP_239039347.1">
    <property type="nucleotide sequence ID" value="NZ_BAAAEY010000001.1"/>
</dbReference>
<dbReference type="InterPro" id="IPR030811">
    <property type="entry name" value="SoxH-rel_PQQ_1"/>
</dbReference>
<dbReference type="EMBL" id="FXWV01000002">
    <property type="protein sequence ID" value="SMR71616.1"/>
    <property type="molecule type" value="Genomic_DNA"/>
</dbReference>
<dbReference type="InterPro" id="IPR001279">
    <property type="entry name" value="Metallo-B-lactamas"/>
</dbReference>
<dbReference type="SUPFAM" id="SSF56281">
    <property type="entry name" value="Metallo-hydrolase/oxidoreductase"/>
    <property type="match status" value="1"/>
</dbReference>
<name>A0ABY1RXN0_9GAMM</name>
<keyword evidence="2" id="KW-0732">Signal</keyword>
<feature type="signal peptide" evidence="2">
    <location>
        <begin position="1"/>
        <end position="18"/>
    </location>
</feature>
<dbReference type="Pfam" id="PF00753">
    <property type="entry name" value="Lactamase_B"/>
    <property type="match status" value="1"/>
</dbReference>
<comment type="caution">
    <text evidence="4">The sequence shown here is derived from an EMBL/GenBank/DDBJ whole genome shotgun (WGS) entry which is preliminary data.</text>
</comment>
<evidence type="ECO:0000256" key="1">
    <source>
        <dbReference type="ARBA" id="ARBA00005250"/>
    </source>
</evidence>
<evidence type="ECO:0000259" key="3">
    <source>
        <dbReference type="SMART" id="SM00849"/>
    </source>
</evidence>
<dbReference type="Proteomes" id="UP001159257">
    <property type="component" value="Unassembled WGS sequence"/>
</dbReference>
<dbReference type="CDD" id="cd16282">
    <property type="entry name" value="metallo-hydrolase-like_MBL-fold"/>
    <property type="match status" value="1"/>
</dbReference>
<dbReference type="InterPro" id="IPR050855">
    <property type="entry name" value="NDM-1-like"/>
</dbReference>
<comment type="similarity">
    <text evidence="1">Belongs to the metallo-beta-lactamase superfamily. Class-B beta-lactamase family.</text>
</comment>
<dbReference type="InterPro" id="IPR036866">
    <property type="entry name" value="RibonucZ/Hydroxyglut_hydro"/>
</dbReference>
<protein>
    <submittedName>
        <fullName evidence="4">Quinoprotein relay system zinc metallohydrolase 1</fullName>
    </submittedName>
</protein>
<keyword evidence="5" id="KW-1185">Reference proteome</keyword>
<evidence type="ECO:0000313" key="5">
    <source>
        <dbReference type="Proteomes" id="UP001159257"/>
    </source>
</evidence>
<feature type="chain" id="PRO_5045777996" evidence="2">
    <location>
        <begin position="19"/>
        <end position="307"/>
    </location>
</feature>